<evidence type="ECO:0000256" key="3">
    <source>
        <dbReference type="ARBA" id="ARBA00023027"/>
    </source>
</evidence>
<dbReference type="Pfam" id="PF01885">
    <property type="entry name" value="PTS_2-RNA"/>
    <property type="match status" value="1"/>
</dbReference>
<sequence length="187" mass="20960">MKREVKISKTLSFWLRHKPDDADISPSPEGWVEVGDVLKAFEKKKIYCSYELLEQIVTSNDKNRFEFSKDGRRIRARQGHSIPIDLGLAPTKPPNVLFHGTATGFLPSIQKGGLKPMKRHHVHLSSDAKLAVTVGARHGNPVVLEVDAQTMHHVGFIFLQTENGVWLTESVPERFLSIHQSAAISFS</sequence>
<evidence type="ECO:0000313" key="6">
    <source>
        <dbReference type="EMBL" id="WFE91525.1"/>
    </source>
</evidence>
<dbReference type="PANTHER" id="PTHR12684">
    <property type="entry name" value="PUTATIVE PHOSPHOTRANSFERASE"/>
    <property type="match status" value="1"/>
</dbReference>
<evidence type="ECO:0000256" key="5">
    <source>
        <dbReference type="HAMAP-Rule" id="MF_00299"/>
    </source>
</evidence>
<evidence type="ECO:0000256" key="2">
    <source>
        <dbReference type="ARBA" id="ARBA00022679"/>
    </source>
</evidence>
<keyword evidence="7" id="KW-1185">Reference proteome</keyword>
<organism evidence="6 7">
    <name type="scientific">Roseibium porphyridii</name>
    <dbReference type="NCBI Taxonomy" id="2866279"/>
    <lineage>
        <taxon>Bacteria</taxon>
        <taxon>Pseudomonadati</taxon>
        <taxon>Pseudomonadota</taxon>
        <taxon>Alphaproteobacteria</taxon>
        <taxon>Hyphomicrobiales</taxon>
        <taxon>Stappiaceae</taxon>
        <taxon>Roseibium</taxon>
    </lineage>
</organism>
<accession>A0ABY8F7Q0</accession>
<dbReference type="EMBL" id="CP120863">
    <property type="protein sequence ID" value="WFE91525.1"/>
    <property type="molecule type" value="Genomic_DNA"/>
</dbReference>
<dbReference type="HAMAP" id="MF_00299">
    <property type="entry name" value="KptA"/>
    <property type="match status" value="1"/>
</dbReference>
<reference evidence="6 7" key="1">
    <citation type="submission" date="2023-03" db="EMBL/GenBank/DDBJ databases">
        <title>Roseibium porphyridii sp. nov. and Roseibium rhodosorbium sp. nov. isolated from marine algae, Porphyridium cruentum and Rhodosorus marinus, respectively.</title>
        <authorList>
            <person name="Lee M.W."/>
            <person name="Choi B.J."/>
            <person name="Lee J.K."/>
            <person name="Choi D.G."/>
            <person name="Baek J.H."/>
            <person name="Bayburt H."/>
            <person name="Kim J.M."/>
            <person name="Han D.M."/>
            <person name="Kim K.H."/>
            <person name="Jeon C.O."/>
        </authorList>
    </citation>
    <scope>NUCLEOTIDE SEQUENCE [LARGE SCALE GENOMIC DNA]</scope>
    <source>
        <strain evidence="6 7">KMA01</strain>
    </source>
</reference>
<keyword evidence="3 5" id="KW-0520">NAD</keyword>
<dbReference type="InterPro" id="IPR042081">
    <property type="entry name" value="RNA_2'-PTrans_C"/>
</dbReference>
<comment type="similarity">
    <text evidence="1 5">Belongs to the KptA/TPT1 family.</text>
</comment>
<gene>
    <name evidence="5" type="primary">kptA</name>
    <name evidence="6" type="ORF">K1718_09235</name>
</gene>
<proteinExistence type="inferred from homology"/>
<dbReference type="SUPFAM" id="SSF56399">
    <property type="entry name" value="ADP-ribosylation"/>
    <property type="match status" value="1"/>
</dbReference>
<dbReference type="Gene3D" id="3.20.170.30">
    <property type="match status" value="1"/>
</dbReference>
<keyword evidence="2 5" id="KW-0808">Transferase</keyword>
<dbReference type="EC" id="2.7.1.-" evidence="5"/>
<name>A0ABY8F7Q0_9HYPH</name>
<dbReference type="RefSeq" id="WP_265684000.1">
    <property type="nucleotide sequence ID" value="NZ_CP120863.1"/>
</dbReference>
<dbReference type="InterPro" id="IPR042080">
    <property type="entry name" value="RNA_2'-PTrans_N"/>
</dbReference>
<evidence type="ECO:0000256" key="1">
    <source>
        <dbReference type="ARBA" id="ARBA00009836"/>
    </source>
</evidence>
<dbReference type="PANTHER" id="PTHR12684:SF2">
    <property type="entry name" value="TRNA 2'-PHOSPHOTRANSFERASE 1"/>
    <property type="match status" value="1"/>
</dbReference>
<dbReference type="InterPro" id="IPR002745">
    <property type="entry name" value="Ptrans_KptA/Tpt1"/>
</dbReference>
<comment type="function">
    <text evidence="4 5">Removes the 2'-phosphate from RNA via an intermediate in which the phosphate is ADP-ribosylated by NAD followed by a presumed transesterification to release the RNA and generate ADP-ribose 1''-2''-cyclic phosphate (APPR&gt;P). May function as an ADP-ribosylase.</text>
</comment>
<dbReference type="Gene3D" id="1.10.10.970">
    <property type="entry name" value="RNA 2'-phosphotransferase, Tpt1/KptA family, N-terminal domain"/>
    <property type="match status" value="1"/>
</dbReference>
<dbReference type="Proteomes" id="UP001209803">
    <property type="component" value="Chromosome"/>
</dbReference>
<dbReference type="InterPro" id="IPR022928">
    <property type="entry name" value="RNA_2'-PTrans_KptA"/>
</dbReference>
<protein>
    <recommendedName>
        <fullName evidence="5">Probable RNA 2'-phosphotransferase</fullName>
        <ecNumber evidence="5">2.7.1.-</ecNumber>
    </recommendedName>
</protein>
<evidence type="ECO:0000256" key="4">
    <source>
        <dbReference type="ARBA" id="ARBA00025212"/>
    </source>
</evidence>
<evidence type="ECO:0000313" key="7">
    <source>
        <dbReference type="Proteomes" id="UP001209803"/>
    </source>
</evidence>